<evidence type="ECO:0000256" key="2">
    <source>
        <dbReference type="ARBA" id="ARBA00022679"/>
    </source>
</evidence>
<sequence length="208" mass="23028">MDIKIGASTWPPQSSEDYIPKSLKKDKKDLLSNPDCAFALVVYGESSGILVQLLELKTWFEDQTIFHFYSCSVLMMYEKELAIEGRSSGAVVKLVDFAHVVEGRGVIDHNFLGGLYSLIKFILEIFTTPDEYPAKACMEGKSSGTAVKLVDFAHVVEGGGVIDHNFLGGLSLIKFISEILTTPDEYPAKACLLDTEKNRLCFENSVME</sequence>
<keyword evidence="2 8" id="KW-0808">Transferase</keyword>
<evidence type="ECO:0000256" key="8">
    <source>
        <dbReference type="RuleBase" id="RU363090"/>
    </source>
</evidence>
<evidence type="ECO:0000256" key="3">
    <source>
        <dbReference type="ARBA" id="ARBA00022741"/>
    </source>
</evidence>
<gene>
    <name evidence="9" type="ORF">Acr_26g0005550</name>
</gene>
<proteinExistence type="inferred from homology"/>
<dbReference type="OrthoDB" id="5958943at2759"/>
<dbReference type="GO" id="GO:0032958">
    <property type="term" value="P:inositol phosphate biosynthetic process"/>
    <property type="evidence" value="ECO:0007669"/>
    <property type="project" value="InterPro"/>
</dbReference>
<protein>
    <recommendedName>
        <fullName evidence="8">Inositol polyphosphate multikinase</fullName>
        <ecNumber evidence="8">2.7.1.140</ecNumber>
        <ecNumber evidence="8">2.7.1.151</ecNumber>
    </recommendedName>
</protein>
<evidence type="ECO:0000313" key="9">
    <source>
        <dbReference type="EMBL" id="GFZ17285.1"/>
    </source>
</evidence>
<name>A0A7J0H2P3_9ERIC</name>
<keyword evidence="3 8" id="KW-0547">Nucleotide-binding</keyword>
<evidence type="ECO:0000256" key="5">
    <source>
        <dbReference type="ARBA" id="ARBA00022840"/>
    </source>
</evidence>
<dbReference type="PANTHER" id="PTHR12400:SF51">
    <property type="entry name" value="INOSITOL POLYPHOSPHATE MULTIKINASE"/>
    <property type="match status" value="1"/>
</dbReference>
<dbReference type="GO" id="GO:0005524">
    <property type="term" value="F:ATP binding"/>
    <property type="evidence" value="ECO:0007669"/>
    <property type="project" value="UniProtKB-KW"/>
</dbReference>
<dbReference type="SUPFAM" id="SSF56104">
    <property type="entry name" value="SAICAR synthase-like"/>
    <property type="match status" value="1"/>
</dbReference>
<comment type="function">
    <text evidence="8">Inositol phosphate kinase with a broad substrate specificity.</text>
</comment>
<dbReference type="GO" id="GO:0005634">
    <property type="term" value="C:nucleus"/>
    <property type="evidence" value="ECO:0007669"/>
    <property type="project" value="TreeGrafter"/>
</dbReference>
<dbReference type="PANTHER" id="PTHR12400">
    <property type="entry name" value="INOSITOL POLYPHOSPHATE KINASE"/>
    <property type="match status" value="1"/>
</dbReference>
<evidence type="ECO:0000256" key="4">
    <source>
        <dbReference type="ARBA" id="ARBA00022777"/>
    </source>
</evidence>
<dbReference type="InterPro" id="IPR005522">
    <property type="entry name" value="IPK"/>
</dbReference>
<dbReference type="GO" id="GO:0005737">
    <property type="term" value="C:cytoplasm"/>
    <property type="evidence" value="ECO:0007669"/>
    <property type="project" value="TreeGrafter"/>
</dbReference>
<evidence type="ECO:0000313" key="10">
    <source>
        <dbReference type="Proteomes" id="UP000585474"/>
    </source>
</evidence>
<dbReference type="Proteomes" id="UP000585474">
    <property type="component" value="Unassembled WGS sequence"/>
</dbReference>
<keyword evidence="10" id="KW-1185">Reference proteome</keyword>
<dbReference type="Pfam" id="PF03770">
    <property type="entry name" value="IPK"/>
    <property type="match status" value="1"/>
</dbReference>
<dbReference type="GO" id="GO:0008440">
    <property type="term" value="F:inositol-1,4,5-trisphosphate 3-kinase activity"/>
    <property type="evidence" value="ECO:0007669"/>
    <property type="project" value="TreeGrafter"/>
</dbReference>
<comment type="catalytic activity">
    <reaction evidence="6 8">
        <text>1D-myo-inositol 1,4,5-trisphosphate + 2 ATP = 1D-myo-inositol 1,3,4,5,6-pentakisphosphate + 2 ADP + 2 H(+)</text>
        <dbReference type="Rhea" id="RHEA:32359"/>
        <dbReference type="ChEBI" id="CHEBI:15378"/>
        <dbReference type="ChEBI" id="CHEBI:30616"/>
        <dbReference type="ChEBI" id="CHEBI:57733"/>
        <dbReference type="ChEBI" id="CHEBI:203600"/>
        <dbReference type="ChEBI" id="CHEBI:456216"/>
        <dbReference type="EC" id="2.7.1.151"/>
    </reaction>
</comment>
<dbReference type="InterPro" id="IPR038286">
    <property type="entry name" value="IPK_sf"/>
</dbReference>
<dbReference type="Gene3D" id="3.30.470.160">
    <property type="entry name" value="Inositol polyphosphate kinase"/>
    <property type="match status" value="2"/>
</dbReference>
<keyword evidence="5 8" id="KW-0067">ATP-binding</keyword>
<keyword evidence="4 8" id="KW-0418">Kinase</keyword>
<comment type="similarity">
    <text evidence="1 8">Belongs to the inositol phosphokinase (IPK) family.</text>
</comment>
<evidence type="ECO:0000256" key="7">
    <source>
        <dbReference type="ARBA" id="ARBA00036525"/>
    </source>
</evidence>
<comment type="caution">
    <text evidence="9">The sequence shown here is derived from an EMBL/GenBank/DDBJ whole genome shotgun (WGS) entry which is preliminary data.</text>
</comment>
<accession>A0A7J0H2P3</accession>
<evidence type="ECO:0000256" key="6">
    <source>
        <dbReference type="ARBA" id="ARBA00036164"/>
    </source>
</evidence>
<dbReference type="AlphaFoldDB" id="A0A7J0H2P3"/>
<dbReference type="EMBL" id="BJWL01000026">
    <property type="protein sequence ID" value="GFZ17285.1"/>
    <property type="molecule type" value="Genomic_DNA"/>
</dbReference>
<comment type="catalytic activity">
    <reaction evidence="7 8">
        <text>1D-myo-inositol 1,3,4,6-tetrakisphosphate + ATP = 1D-myo-inositol 1,3,4,5,6-pentakisphosphate + ADP + H(+)</text>
        <dbReference type="Rhea" id="RHEA:12717"/>
        <dbReference type="ChEBI" id="CHEBI:15378"/>
        <dbReference type="ChEBI" id="CHEBI:30616"/>
        <dbReference type="ChEBI" id="CHEBI:57660"/>
        <dbReference type="ChEBI" id="CHEBI:57733"/>
        <dbReference type="ChEBI" id="CHEBI:456216"/>
        <dbReference type="EC" id="2.7.1.140"/>
    </reaction>
</comment>
<dbReference type="EC" id="2.7.1.151" evidence="8"/>
<dbReference type="GO" id="GO:0051765">
    <property type="term" value="F:inositol tetrakisphosphate kinase activity"/>
    <property type="evidence" value="ECO:0007669"/>
    <property type="project" value="TreeGrafter"/>
</dbReference>
<reference evidence="9 10" key="1">
    <citation type="submission" date="2019-07" db="EMBL/GenBank/DDBJ databases">
        <title>De Novo Assembly of kiwifruit Actinidia rufa.</title>
        <authorList>
            <person name="Sugita-Konishi S."/>
            <person name="Sato K."/>
            <person name="Mori E."/>
            <person name="Abe Y."/>
            <person name="Kisaki G."/>
            <person name="Hamano K."/>
            <person name="Suezawa K."/>
            <person name="Otani M."/>
            <person name="Fukuda T."/>
            <person name="Manabe T."/>
            <person name="Gomi K."/>
            <person name="Tabuchi M."/>
            <person name="Akimitsu K."/>
            <person name="Kataoka I."/>
        </authorList>
    </citation>
    <scope>NUCLEOTIDE SEQUENCE [LARGE SCALE GENOMIC DNA]</scope>
    <source>
        <strain evidence="10">cv. Fuchu</strain>
    </source>
</reference>
<organism evidence="9 10">
    <name type="scientific">Actinidia rufa</name>
    <dbReference type="NCBI Taxonomy" id="165716"/>
    <lineage>
        <taxon>Eukaryota</taxon>
        <taxon>Viridiplantae</taxon>
        <taxon>Streptophyta</taxon>
        <taxon>Embryophyta</taxon>
        <taxon>Tracheophyta</taxon>
        <taxon>Spermatophyta</taxon>
        <taxon>Magnoliopsida</taxon>
        <taxon>eudicotyledons</taxon>
        <taxon>Gunneridae</taxon>
        <taxon>Pentapetalae</taxon>
        <taxon>asterids</taxon>
        <taxon>Ericales</taxon>
        <taxon>Actinidiaceae</taxon>
        <taxon>Actinidia</taxon>
    </lineage>
</organism>
<dbReference type="EC" id="2.7.1.140" evidence="8"/>
<evidence type="ECO:0000256" key="1">
    <source>
        <dbReference type="ARBA" id="ARBA00007374"/>
    </source>
</evidence>